<proteinExistence type="predicted"/>
<evidence type="ECO:0000313" key="4">
    <source>
        <dbReference type="Proteomes" id="UP001345691"/>
    </source>
</evidence>
<dbReference type="Proteomes" id="UP001345691">
    <property type="component" value="Unassembled WGS sequence"/>
</dbReference>
<feature type="transmembrane region" description="Helical" evidence="2">
    <location>
        <begin position="44"/>
        <end position="68"/>
    </location>
</feature>
<feature type="compositionally biased region" description="Gly residues" evidence="1">
    <location>
        <begin position="1"/>
        <end position="11"/>
    </location>
</feature>
<evidence type="ECO:0000256" key="2">
    <source>
        <dbReference type="SAM" id="Phobius"/>
    </source>
</evidence>
<dbReference type="EMBL" id="JAVRRF010000001">
    <property type="protein sequence ID" value="KAK5068321.1"/>
    <property type="molecule type" value="Genomic_DNA"/>
</dbReference>
<evidence type="ECO:0000256" key="1">
    <source>
        <dbReference type="SAM" id="MobiDB-lite"/>
    </source>
</evidence>
<feature type="compositionally biased region" description="Basic and acidic residues" evidence="1">
    <location>
        <begin position="157"/>
        <end position="171"/>
    </location>
</feature>
<name>A0ABR0JQT6_9EURO</name>
<protein>
    <submittedName>
        <fullName evidence="3">Uncharacterized protein</fullName>
    </submittedName>
</protein>
<keyword evidence="2" id="KW-0472">Membrane</keyword>
<accession>A0ABR0JQT6</accession>
<evidence type="ECO:0000313" key="3">
    <source>
        <dbReference type="EMBL" id="KAK5068321.1"/>
    </source>
</evidence>
<keyword evidence="2" id="KW-0812">Transmembrane</keyword>
<keyword evidence="4" id="KW-1185">Reference proteome</keyword>
<organism evidence="3 4">
    <name type="scientific">Exophiala sideris</name>
    <dbReference type="NCBI Taxonomy" id="1016849"/>
    <lineage>
        <taxon>Eukaryota</taxon>
        <taxon>Fungi</taxon>
        <taxon>Dikarya</taxon>
        <taxon>Ascomycota</taxon>
        <taxon>Pezizomycotina</taxon>
        <taxon>Eurotiomycetes</taxon>
        <taxon>Chaetothyriomycetidae</taxon>
        <taxon>Chaetothyriales</taxon>
        <taxon>Herpotrichiellaceae</taxon>
        <taxon>Exophiala</taxon>
    </lineage>
</organism>
<feature type="region of interest" description="Disordered" evidence="1">
    <location>
        <begin position="155"/>
        <end position="202"/>
    </location>
</feature>
<comment type="caution">
    <text evidence="3">The sequence shown here is derived from an EMBL/GenBank/DDBJ whole genome shotgun (WGS) entry which is preliminary data.</text>
</comment>
<feature type="region of interest" description="Disordered" evidence="1">
    <location>
        <begin position="1"/>
        <end position="33"/>
    </location>
</feature>
<keyword evidence="2" id="KW-1133">Transmembrane helix</keyword>
<sequence length="202" mass="21200">MAQNGDGGGASGVQPGDIGSSSQGSENAGAYGGNSESVNLSQGATIAIAVVVSVVVVLVGTIAVLFFLAKKKQWKIAEGLRRSARRVTSAVKAVATPLTPKKMTFTFSPVEKRRVAGDEDGPFNGLDGRTGAKMRINTADLEKGDSVPVSVTPVVAGEDRTGGDGVRESKKEKKRPPKVEIPNSVFEMDSPKTPMWKRVFGR</sequence>
<reference evidence="3 4" key="1">
    <citation type="submission" date="2023-08" db="EMBL/GenBank/DDBJ databases">
        <title>Black Yeasts Isolated from many extreme environments.</title>
        <authorList>
            <person name="Coleine C."/>
            <person name="Stajich J.E."/>
            <person name="Selbmann L."/>
        </authorList>
    </citation>
    <scope>NUCLEOTIDE SEQUENCE [LARGE SCALE GENOMIC DNA]</scope>
    <source>
        <strain evidence="3 4">CCFEE 6328</strain>
    </source>
</reference>
<gene>
    <name evidence="3" type="ORF">LTR69_000439</name>
</gene>